<dbReference type="Pfam" id="PF14258">
    <property type="entry name" value="DUF4350"/>
    <property type="match status" value="1"/>
</dbReference>
<reference evidence="4 5" key="1">
    <citation type="submission" date="2012-02" db="EMBL/GenBank/DDBJ databases">
        <title>Complete genome sequence of Actinoplanes missouriensis 431 (= NBRC 102363).</title>
        <authorList>
            <person name="Ohnishi Y."/>
            <person name="Ishikawa J."/>
            <person name="Sekine M."/>
            <person name="Hosoyama A."/>
            <person name="Harada T."/>
            <person name="Narita H."/>
            <person name="Hata T."/>
            <person name="Konno Y."/>
            <person name="Tutikane K."/>
            <person name="Fujita N."/>
            <person name="Horinouchi S."/>
            <person name="Hayakawa M."/>
        </authorList>
    </citation>
    <scope>NUCLEOTIDE SEQUENCE [LARGE SCALE GENOMIC DNA]</scope>
    <source>
        <strain evidence="5">ATCC 14538 / DSM 43046 / CBS 188.64 / JCM 3121 / NBRC 102363 / NCIMB 12654 / NRRL B-3342 / UNCC 431</strain>
    </source>
</reference>
<protein>
    <recommendedName>
        <fullName evidence="3">DUF4350 domain-containing protein</fullName>
    </recommendedName>
</protein>
<evidence type="ECO:0000259" key="3">
    <source>
        <dbReference type="Pfam" id="PF14258"/>
    </source>
</evidence>
<dbReference type="PATRIC" id="fig|512565.3.peg.4044"/>
<keyword evidence="5" id="KW-1185">Reference proteome</keyword>
<dbReference type="EMBL" id="AP012319">
    <property type="protein sequence ID" value="BAL89278.1"/>
    <property type="molecule type" value="Genomic_DNA"/>
</dbReference>
<feature type="domain" description="DUF4350" evidence="3">
    <location>
        <begin position="56"/>
        <end position="218"/>
    </location>
</feature>
<feature type="transmembrane region" description="Helical" evidence="2">
    <location>
        <begin position="292"/>
        <end position="313"/>
    </location>
</feature>
<dbReference type="HOGENOM" id="CLU_037015_0_1_11"/>
<accession>I0H8E1</accession>
<sequence>MRRLLSGLNPRTHRRMRIVLPFAALLGLILATLLAHALEQPDPGDPGYLDPGASGAAGSARLAAALRAGGTEVVPVTGTEEALDRVREKPGVTLFVPAPSFVDLQSLSNSTGLPPDTRIVVAGAELRDIERTGWQIGHAGTRWAAKAVTKDCELPLLPGPAAVLRQKYTAPDGVVCYGGGFVACDDGPVTVILVGAADPFRNDRIGEHANEAFATALLGGDRVVWLDLHERENRVAEPEPSESTASSPVELPSEEQSLPAPPPGPATGTPGAPPDAGGRQAARPPLTDAFPAGFWATLVLAALALLALAAAAARRLGAPVAEPLPSRVPAHETMLGHARLYQRARAREPSLDVLRAAARRRLTEHLGLPRDASLPEIAGRAGLSPDHVRSVLGGDPPETDAELVAAAQNMQTLVREVTHRTGEGES</sequence>
<evidence type="ECO:0000313" key="4">
    <source>
        <dbReference type="EMBL" id="BAL89278.1"/>
    </source>
</evidence>
<evidence type="ECO:0000256" key="2">
    <source>
        <dbReference type="SAM" id="Phobius"/>
    </source>
</evidence>
<dbReference type="KEGG" id="ams:AMIS_40580"/>
<feature type="compositionally biased region" description="Low complexity" evidence="1">
    <location>
        <begin position="266"/>
        <end position="278"/>
    </location>
</feature>
<name>I0H8E1_ACTM4</name>
<dbReference type="AlphaFoldDB" id="I0H8E1"/>
<dbReference type="eggNOG" id="ENOG502ZY4N">
    <property type="taxonomic scope" value="Bacteria"/>
</dbReference>
<feature type="compositionally biased region" description="Low complexity" evidence="1">
    <location>
        <begin position="241"/>
        <end position="250"/>
    </location>
</feature>
<feature type="region of interest" description="Disordered" evidence="1">
    <location>
        <begin position="233"/>
        <end position="284"/>
    </location>
</feature>
<evidence type="ECO:0000256" key="1">
    <source>
        <dbReference type="SAM" id="MobiDB-lite"/>
    </source>
</evidence>
<organism evidence="4 5">
    <name type="scientific">Actinoplanes missouriensis (strain ATCC 14538 / DSM 43046 / CBS 188.64 / JCM 3121 / NBRC 102363 / NCIMB 12654 / NRRL B-3342 / UNCC 431)</name>
    <dbReference type="NCBI Taxonomy" id="512565"/>
    <lineage>
        <taxon>Bacteria</taxon>
        <taxon>Bacillati</taxon>
        <taxon>Actinomycetota</taxon>
        <taxon>Actinomycetes</taxon>
        <taxon>Micromonosporales</taxon>
        <taxon>Micromonosporaceae</taxon>
        <taxon>Actinoplanes</taxon>
    </lineage>
</organism>
<dbReference type="OrthoDB" id="5241668at2"/>
<keyword evidence="2" id="KW-0472">Membrane</keyword>
<dbReference type="RefSeq" id="WP_014444172.1">
    <property type="nucleotide sequence ID" value="NC_017093.1"/>
</dbReference>
<dbReference type="Proteomes" id="UP000007882">
    <property type="component" value="Chromosome"/>
</dbReference>
<keyword evidence="2" id="KW-1133">Transmembrane helix</keyword>
<evidence type="ECO:0000313" key="5">
    <source>
        <dbReference type="Proteomes" id="UP000007882"/>
    </source>
</evidence>
<dbReference type="STRING" id="512565.AMIS_40580"/>
<proteinExistence type="predicted"/>
<gene>
    <name evidence="4" type="ordered locus">AMIS_40580</name>
</gene>
<dbReference type="InterPro" id="IPR025646">
    <property type="entry name" value="DUF4350"/>
</dbReference>
<keyword evidence="2" id="KW-0812">Transmembrane</keyword>